<comment type="pathway">
    <text evidence="2">Protein modification; protein ubiquitination.</text>
</comment>
<evidence type="ECO:0000256" key="8">
    <source>
        <dbReference type="SAM" id="MobiDB-lite"/>
    </source>
</evidence>
<feature type="domain" description="WW" evidence="10">
    <location>
        <begin position="342"/>
        <end position="375"/>
    </location>
</feature>
<protein>
    <recommendedName>
        <fullName evidence="3">HECT-type E3 ubiquitin transferase</fullName>
        <ecNumber evidence="3">2.3.2.26</ecNumber>
    </recommendedName>
</protein>
<evidence type="ECO:0000259" key="9">
    <source>
        <dbReference type="PROSITE" id="PS50004"/>
    </source>
</evidence>
<dbReference type="InterPro" id="IPR000569">
    <property type="entry name" value="HECT_dom"/>
</dbReference>
<evidence type="ECO:0000256" key="7">
    <source>
        <dbReference type="PROSITE-ProRule" id="PRU00104"/>
    </source>
</evidence>
<dbReference type="InterPro" id="IPR000008">
    <property type="entry name" value="C2_dom"/>
</dbReference>
<dbReference type="Gene3D" id="2.60.40.150">
    <property type="entry name" value="C2 domain"/>
    <property type="match status" value="1"/>
</dbReference>
<dbReference type="InterPro" id="IPR050409">
    <property type="entry name" value="E3_ubiq-protein_ligase"/>
</dbReference>
<keyword evidence="13" id="KW-1185">Reference proteome</keyword>
<dbReference type="InterPro" id="IPR001202">
    <property type="entry name" value="WW_dom"/>
</dbReference>
<evidence type="ECO:0000259" key="11">
    <source>
        <dbReference type="PROSITE" id="PS50237"/>
    </source>
</evidence>
<feature type="region of interest" description="Disordered" evidence="8">
    <location>
        <begin position="298"/>
        <end position="320"/>
    </location>
</feature>
<keyword evidence="6 7" id="KW-0833">Ubl conjugation pathway</keyword>
<evidence type="ECO:0000256" key="3">
    <source>
        <dbReference type="ARBA" id="ARBA00012485"/>
    </source>
</evidence>
<dbReference type="GO" id="GO:0006511">
    <property type="term" value="P:ubiquitin-dependent protein catabolic process"/>
    <property type="evidence" value="ECO:0007669"/>
    <property type="project" value="TreeGrafter"/>
</dbReference>
<dbReference type="UniPathway" id="UPA00143"/>
<feature type="compositionally biased region" description="Low complexity" evidence="8">
    <location>
        <begin position="302"/>
        <end position="313"/>
    </location>
</feature>
<evidence type="ECO:0000256" key="2">
    <source>
        <dbReference type="ARBA" id="ARBA00004906"/>
    </source>
</evidence>
<feature type="compositionally biased region" description="Low complexity" evidence="8">
    <location>
        <begin position="276"/>
        <end position="285"/>
    </location>
</feature>
<accession>A0A1R0GSB4</accession>
<dbReference type="InterPro" id="IPR035892">
    <property type="entry name" value="C2_domain_sf"/>
</dbReference>
<dbReference type="PROSITE" id="PS50020">
    <property type="entry name" value="WW_DOMAIN_2"/>
    <property type="match status" value="2"/>
</dbReference>
<evidence type="ECO:0000256" key="4">
    <source>
        <dbReference type="ARBA" id="ARBA00022679"/>
    </source>
</evidence>
<organism evidence="12 13">
    <name type="scientific">Smittium mucronatum</name>
    <dbReference type="NCBI Taxonomy" id="133383"/>
    <lineage>
        <taxon>Eukaryota</taxon>
        <taxon>Fungi</taxon>
        <taxon>Fungi incertae sedis</taxon>
        <taxon>Zoopagomycota</taxon>
        <taxon>Kickxellomycotina</taxon>
        <taxon>Harpellomycetes</taxon>
        <taxon>Harpellales</taxon>
        <taxon>Legeriomycetaceae</taxon>
        <taxon>Smittium</taxon>
    </lineage>
</organism>
<dbReference type="InterPro" id="IPR036020">
    <property type="entry name" value="WW_dom_sf"/>
</dbReference>
<dbReference type="EC" id="2.3.2.26" evidence="3"/>
<feature type="compositionally biased region" description="Polar residues" evidence="8">
    <location>
        <begin position="167"/>
        <end position="186"/>
    </location>
</feature>
<keyword evidence="4" id="KW-0808">Transferase</keyword>
<feature type="region of interest" description="Disordered" evidence="8">
    <location>
        <begin position="266"/>
        <end position="285"/>
    </location>
</feature>
<dbReference type="PROSITE" id="PS50237">
    <property type="entry name" value="HECT"/>
    <property type="match status" value="1"/>
</dbReference>
<dbReference type="Proteomes" id="UP000187455">
    <property type="component" value="Unassembled WGS sequence"/>
</dbReference>
<dbReference type="STRING" id="133383.A0A1R0GSB4"/>
<gene>
    <name evidence="12" type="ORF">AYI68_g6156</name>
</gene>
<feature type="domain" description="C2" evidence="9">
    <location>
        <begin position="1"/>
        <end position="114"/>
    </location>
</feature>
<dbReference type="Pfam" id="PF00168">
    <property type="entry name" value="C2"/>
    <property type="match status" value="1"/>
</dbReference>
<comment type="catalytic activity">
    <reaction evidence="1">
        <text>S-ubiquitinyl-[E2 ubiquitin-conjugating enzyme]-L-cysteine + [acceptor protein]-L-lysine = [E2 ubiquitin-conjugating enzyme]-L-cysteine + N(6)-ubiquitinyl-[acceptor protein]-L-lysine.</text>
        <dbReference type="EC" id="2.3.2.26"/>
    </reaction>
</comment>
<evidence type="ECO:0000313" key="13">
    <source>
        <dbReference type="Proteomes" id="UP000187455"/>
    </source>
</evidence>
<dbReference type="PROSITE" id="PS50004">
    <property type="entry name" value="C2"/>
    <property type="match status" value="1"/>
</dbReference>
<feature type="domain" description="HECT" evidence="11">
    <location>
        <begin position="431"/>
        <end position="462"/>
    </location>
</feature>
<reference evidence="12 13" key="1">
    <citation type="journal article" date="2016" name="Mol. Biol. Evol.">
        <title>Genome-Wide Survey of Gut Fungi (Harpellales) Reveals the First Horizontally Transferred Ubiquitin Gene from a Mosquito Host.</title>
        <authorList>
            <person name="Wang Y."/>
            <person name="White M.M."/>
            <person name="Kvist S."/>
            <person name="Moncalvo J.M."/>
        </authorList>
    </citation>
    <scope>NUCLEOTIDE SEQUENCE [LARGE SCALE GENOMIC DNA]</scope>
    <source>
        <strain evidence="12 13">ALG-7-W6</strain>
    </source>
</reference>
<dbReference type="Pfam" id="PF00397">
    <property type="entry name" value="WW"/>
    <property type="match status" value="1"/>
</dbReference>
<evidence type="ECO:0000256" key="1">
    <source>
        <dbReference type="ARBA" id="ARBA00000885"/>
    </source>
</evidence>
<evidence type="ECO:0000259" key="10">
    <source>
        <dbReference type="PROSITE" id="PS50020"/>
    </source>
</evidence>
<proteinExistence type="predicted"/>
<feature type="compositionally biased region" description="Polar residues" evidence="8">
    <location>
        <begin position="266"/>
        <end position="275"/>
    </location>
</feature>
<name>A0A1R0GSB4_9FUNG</name>
<dbReference type="PANTHER" id="PTHR11254:SF440">
    <property type="entry name" value="E3 UBIQUITIN-PROTEIN LIGASE NEDD-4"/>
    <property type="match status" value="1"/>
</dbReference>
<dbReference type="GO" id="GO:0016567">
    <property type="term" value="P:protein ubiquitination"/>
    <property type="evidence" value="ECO:0007669"/>
    <property type="project" value="UniProtKB-UniPathway"/>
</dbReference>
<comment type="caution">
    <text evidence="12">The sequence shown here is derived from an EMBL/GenBank/DDBJ whole genome shotgun (WGS) entry which is preliminary data.</text>
</comment>
<dbReference type="EMBL" id="LSSL01004110">
    <property type="protein sequence ID" value="OLY79769.1"/>
    <property type="molecule type" value="Genomic_DNA"/>
</dbReference>
<dbReference type="SUPFAM" id="SSF56204">
    <property type="entry name" value="Hect, E3 ligase catalytic domain"/>
    <property type="match status" value="1"/>
</dbReference>
<dbReference type="GO" id="GO:0061630">
    <property type="term" value="F:ubiquitin protein ligase activity"/>
    <property type="evidence" value="ECO:0007669"/>
    <property type="project" value="UniProtKB-EC"/>
</dbReference>
<dbReference type="GO" id="GO:0005737">
    <property type="term" value="C:cytoplasm"/>
    <property type="evidence" value="ECO:0007669"/>
    <property type="project" value="TreeGrafter"/>
</dbReference>
<feature type="domain" description="WW" evidence="10">
    <location>
        <begin position="209"/>
        <end position="242"/>
    </location>
</feature>
<feature type="non-terminal residue" evidence="12">
    <location>
        <position position="462"/>
    </location>
</feature>
<comment type="caution">
    <text evidence="7">Lacks conserved residue(s) required for the propagation of feature annotation.</text>
</comment>
<feature type="region of interest" description="Disordered" evidence="8">
    <location>
        <begin position="167"/>
        <end position="201"/>
    </location>
</feature>
<dbReference type="SUPFAM" id="SSF51045">
    <property type="entry name" value="WW domain"/>
    <property type="match status" value="2"/>
</dbReference>
<evidence type="ECO:0000256" key="6">
    <source>
        <dbReference type="ARBA" id="ARBA00022786"/>
    </source>
</evidence>
<sequence length="462" mass="51540">MPSTRLPLDELYIEVTICSAEGLYKSWFRSPNPYVILFVDGRRVEVTKSREKTATPSWHESFVVPVIPNSTLGIHVFDLYRYEKDDLGFLGGIDIDISHYTTIFSGGQGSPSPPLFRVYYIQNFVLYPLQPPTPSLFLCLVSIKKKLENLNKKGRVSGNLTFTLKAGTTLSPPSQSSHQTSNTQLDPETARRETTIPSIYPGPTNALLNDLPFGWEPRMNVLGIIYYQNQDTGNISLKKPTISDPSNNTINADNSQVQSIPVFSSPSMNSHTCVQSSPTSTLGSLPLDGDRMGSLESNSGFTTCSSEASTSTEPHPRHVSFSDGSPASLGNDITEQSAKVFAPLPSGWEMIQSAAGKTYFFDHNTSTKTWDDPRQPSSLAVTAPRYKRNFRQKFINFYSLPPLQPQTDYCRITVNRSDLFESSYRETQFLSAPDLKKKLFVKFEGEDGLDYSGVSREFFYLL</sequence>
<evidence type="ECO:0000256" key="5">
    <source>
        <dbReference type="ARBA" id="ARBA00022737"/>
    </source>
</evidence>
<dbReference type="InterPro" id="IPR035983">
    <property type="entry name" value="Hect_E3_ubiquitin_ligase"/>
</dbReference>
<keyword evidence="5" id="KW-0677">Repeat</keyword>
<dbReference type="OrthoDB" id="8068875at2759"/>
<dbReference type="PANTHER" id="PTHR11254">
    <property type="entry name" value="HECT DOMAIN UBIQUITIN-PROTEIN LIGASE"/>
    <property type="match status" value="1"/>
</dbReference>
<dbReference type="AlphaFoldDB" id="A0A1R0GSB4"/>
<dbReference type="SUPFAM" id="SSF49562">
    <property type="entry name" value="C2 domain (Calcium/lipid-binding domain, CaLB)"/>
    <property type="match status" value="1"/>
</dbReference>
<dbReference type="SMART" id="SM00239">
    <property type="entry name" value="C2"/>
    <property type="match status" value="1"/>
</dbReference>
<evidence type="ECO:0000313" key="12">
    <source>
        <dbReference type="EMBL" id="OLY79769.1"/>
    </source>
</evidence>
<dbReference type="Gene3D" id="3.90.1750.10">
    <property type="entry name" value="Hect, E3 ligase catalytic domains"/>
    <property type="match status" value="1"/>
</dbReference>
<dbReference type="SMART" id="SM00456">
    <property type="entry name" value="WW"/>
    <property type="match status" value="2"/>
</dbReference>
<dbReference type="CDD" id="cd00201">
    <property type="entry name" value="WW"/>
    <property type="match status" value="1"/>
</dbReference>